<protein>
    <recommendedName>
        <fullName evidence="1">Reverse transcriptase zinc-binding domain-containing protein</fullName>
    </recommendedName>
</protein>
<dbReference type="Pfam" id="PF13966">
    <property type="entry name" value="zf-RVT"/>
    <property type="match status" value="1"/>
</dbReference>
<evidence type="ECO:0000313" key="2">
    <source>
        <dbReference type="EMBL" id="KAK3222989.1"/>
    </source>
</evidence>
<accession>A0AAE0ASZ5</accession>
<dbReference type="AlphaFoldDB" id="A0AAE0ASZ5"/>
<dbReference type="EMBL" id="JANJYJ010000003">
    <property type="protein sequence ID" value="KAK3222989.1"/>
    <property type="molecule type" value="Genomic_DNA"/>
</dbReference>
<evidence type="ECO:0000313" key="3">
    <source>
        <dbReference type="Proteomes" id="UP001281410"/>
    </source>
</evidence>
<comment type="caution">
    <text evidence="2">The sequence shown here is derived from an EMBL/GenBank/DDBJ whole genome shotgun (WGS) entry which is preliminary data.</text>
</comment>
<gene>
    <name evidence="2" type="ORF">Dsin_010014</name>
</gene>
<keyword evidence="3" id="KW-1185">Reference proteome</keyword>
<feature type="domain" description="Reverse transcriptase zinc-binding" evidence="1">
    <location>
        <begin position="73"/>
        <end position="154"/>
    </location>
</feature>
<reference evidence="2" key="1">
    <citation type="journal article" date="2023" name="Plant J.">
        <title>Genome sequences and population genomics provide insights into the demographic history, inbreeding, and mutation load of two 'living fossil' tree species of Dipteronia.</title>
        <authorList>
            <person name="Feng Y."/>
            <person name="Comes H.P."/>
            <person name="Chen J."/>
            <person name="Zhu S."/>
            <person name="Lu R."/>
            <person name="Zhang X."/>
            <person name="Li P."/>
            <person name="Qiu J."/>
            <person name="Olsen K.M."/>
            <person name="Qiu Y."/>
        </authorList>
    </citation>
    <scope>NUCLEOTIDE SEQUENCE</scope>
    <source>
        <strain evidence="2">NBL</strain>
    </source>
</reference>
<dbReference type="InterPro" id="IPR026960">
    <property type="entry name" value="RVT-Znf"/>
</dbReference>
<sequence length="157" mass="18054">MKSMNQALLAKAGWRLAQREKGLWTSMFQDKYLKRGYNISDNLKTRNCLSTWRGSIQNGSDKVIWGLANDGEFTVKSACEGHFIEDGVPIWSWNFIWNLKLPLGVVHFLWTILHGKLLTNNHRATKGHTLEITCDRCKEECEDNEHVFRGCAKSLDI</sequence>
<name>A0AAE0ASZ5_9ROSI</name>
<evidence type="ECO:0000259" key="1">
    <source>
        <dbReference type="Pfam" id="PF13966"/>
    </source>
</evidence>
<proteinExistence type="predicted"/>
<organism evidence="2 3">
    <name type="scientific">Dipteronia sinensis</name>
    <dbReference type="NCBI Taxonomy" id="43782"/>
    <lineage>
        <taxon>Eukaryota</taxon>
        <taxon>Viridiplantae</taxon>
        <taxon>Streptophyta</taxon>
        <taxon>Embryophyta</taxon>
        <taxon>Tracheophyta</taxon>
        <taxon>Spermatophyta</taxon>
        <taxon>Magnoliopsida</taxon>
        <taxon>eudicotyledons</taxon>
        <taxon>Gunneridae</taxon>
        <taxon>Pentapetalae</taxon>
        <taxon>rosids</taxon>
        <taxon>malvids</taxon>
        <taxon>Sapindales</taxon>
        <taxon>Sapindaceae</taxon>
        <taxon>Hippocastanoideae</taxon>
        <taxon>Acereae</taxon>
        <taxon>Dipteronia</taxon>
    </lineage>
</organism>
<dbReference type="Proteomes" id="UP001281410">
    <property type="component" value="Unassembled WGS sequence"/>
</dbReference>